<keyword evidence="1" id="KW-1133">Transmembrane helix</keyword>
<protein>
    <submittedName>
        <fullName evidence="2">Uncharacterized protein</fullName>
    </submittedName>
</protein>
<keyword evidence="3" id="KW-1185">Reference proteome</keyword>
<feature type="transmembrane region" description="Helical" evidence="1">
    <location>
        <begin position="21"/>
        <end position="41"/>
    </location>
</feature>
<proteinExistence type="predicted"/>
<reference evidence="2 3" key="1">
    <citation type="submission" date="2022-12" db="EMBL/GenBank/DDBJ databases">
        <title>Hymenobacter canadensis sp. nov. isolated from lake water of the Cambridge Bay, Canada.</title>
        <authorList>
            <person name="Kim W.H."/>
            <person name="Lee Y.M."/>
        </authorList>
    </citation>
    <scope>NUCLEOTIDE SEQUENCE [LARGE SCALE GENOMIC DNA]</scope>
    <source>
        <strain evidence="2 3">PAMC 29467</strain>
    </source>
</reference>
<name>A0ABY7LRX2_9BACT</name>
<sequence length="75" mass="8675">METKDFTNDLLKLKAKMKPYVNYNIVELRMGVSAIFVLIPIQAITTAIEISEDVYRYLHAECADGKIESSMLQWY</sequence>
<evidence type="ECO:0000256" key="1">
    <source>
        <dbReference type="SAM" id="Phobius"/>
    </source>
</evidence>
<keyword evidence="1" id="KW-0812">Transmembrane</keyword>
<gene>
    <name evidence="2" type="ORF">O3303_06240</name>
</gene>
<dbReference type="EMBL" id="CP114767">
    <property type="protein sequence ID" value="WBA43159.1"/>
    <property type="molecule type" value="Genomic_DNA"/>
</dbReference>
<accession>A0ABY7LRX2</accession>
<evidence type="ECO:0000313" key="2">
    <source>
        <dbReference type="EMBL" id="WBA43159.1"/>
    </source>
</evidence>
<keyword evidence="1" id="KW-0472">Membrane</keyword>
<evidence type="ECO:0000313" key="3">
    <source>
        <dbReference type="Proteomes" id="UP001211005"/>
    </source>
</evidence>
<dbReference type="Proteomes" id="UP001211005">
    <property type="component" value="Chromosome"/>
</dbReference>
<organism evidence="2 3">
    <name type="scientific">Hymenobacter canadensis</name>
    <dbReference type="NCBI Taxonomy" id="2999067"/>
    <lineage>
        <taxon>Bacteria</taxon>
        <taxon>Pseudomonadati</taxon>
        <taxon>Bacteroidota</taxon>
        <taxon>Cytophagia</taxon>
        <taxon>Cytophagales</taxon>
        <taxon>Hymenobacteraceae</taxon>
        <taxon>Hymenobacter</taxon>
    </lineage>
</organism>
<dbReference type="RefSeq" id="WP_269561203.1">
    <property type="nucleotide sequence ID" value="NZ_CP114767.1"/>
</dbReference>